<organism evidence="2 3">
    <name type="scientific">Volvox reticuliferus</name>
    <dbReference type="NCBI Taxonomy" id="1737510"/>
    <lineage>
        <taxon>Eukaryota</taxon>
        <taxon>Viridiplantae</taxon>
        <taxon>Chlorophyta</taxon>
        <taxon>core chlorophytes</taxon>
        <taxon>Chlorophyceae</taxon>
        <taxon>CS clade</taxon>
        <taxon>Chlamydomonadales</taxon>
        <taxon>Volvocaceae</taxon>
        <taxon>Volvox</taxon>
    </lineage>
</organism>
<dbReference type="Proteomes" id="UP000722791">
    <property type="component" value="Unassembled WGS sequence"/>
</dbReference>
<sequence length="518" mass="58431">ETDGIEMSSRSFTDLDEERAACIARNTAKLIELGLLRSFSIANPLKNTELDSQINCKGINHTTQAKHFVRRPQLRRSRRLQGLTAILARDITEESEEYCESETASESESKEAIQMEPEDCVDELPGIPQDILAMAAEIGFDVESRPFQLLRTAQENWKPDYRPAFNSPGAAKAAKDMFVALYDSGFREKDLIDQRQVNMVSLKTFKESVKPKMVDVVPPNFINGLEAAFEAVANPYPRKRKNSWDTEDGGEVEGEGSKDASGSGAAQGVHRAKSYILEKLYKCFDPVLKDFNGASNIYLDVTDKDLEDFWDTVGGRDRVVRGFHLDSCVTDKDLYARVRKSLVERWNNRKKWIGKRTLQANMEDVLRFKSFGADTDEFELYRSSQSHVEYLQKSLGTPNEHDKFVFIVEGKDSPQVLAGGVLFGTSTLENVLHDTDKVSVFIMHKITNSKKMTLTLPSGTVKVGKELKKHTVVDLPVESLLAKYNKQKVKEWAFVHGCTNDLWKDSMVQYKGMLALVD</sequence>
<evidence type="ECO:0000256" key="1">
    <source>
        <dbReference type="SAM" id="MobiDB-lite"/>
    </source>
</evidence>
<dbReference type="AlphaFoldDB" id="A0A8J4GBQ5"/>
<protein>
    <submittedName>
        <fullName evidence="2">Uncharacterized protein</fullName>
    </submittedName>
</protein>
<evidence type="ECO:0000313" key="3">
    <source>
        <dbReference type="Proteomes" id="UP000722791"/>
    </source>
</evidence>
<name>A0A8J4GBQ5_9CHLO</name>
<proteinExistence type="predicted"/>
<feature type="non-terminal residue" evidence="2">
    <location>
        <position position="1"/>
    </location>
</feature>
<accession>A0A8J4GBQ5</accession>
<gene>
    <name evidence="2" type="ORF">Vretimale_8458</name>
</gene>
<reference evidence="2" key="1">
    <citation type="journal article" date="2021" name="Proc. Natl. Acad. Sci. U.S.A.">
        <title>Three genomes in the algal genus Volvox reveal the fate of a haploid sex-determining region after a transition to homothallism.</title>
        <authorList>
            <person name="Yamamoto K."/>
            <person name="Hamaji T."/>
            <person name="Kawai-Toyooka H."/>
            <person name="Matsuzaki R."/>
            <person name="Takahashi F."/>
            <person name="Nishimura Y."/>
            <person name="Kawachi M."/>
            <person name="Noguchi H."/>
            <person name="Minakuchi Y."/>
            <person name="Umen J.G."/>
            <person name="Toyoda A."/>
            <person name="Nozaki H."/>
        </authorList>
    </citation>
    <scope>NUCLEOTIDE SEQUENCE</scope>
    <source>
        <strain evidence="2">NIES-3785</strain>
    </source>
</reference>
<feature type="compositionally biased region" description="Acidic residues" evidence="1">
    <location>
        <begin position="245"/>
        <end position="254"/>
    </location>
</feature>
<dbReference type="EMBL" id="BNCQ01000014">
    <property type="protein sequence ID" value="GIM03897.1"/>
    <property type="molecule type" value="Genomic_DNA"/>
</dbReference>
<feature type="region of interest" description="Disordered" evidence="1">
    <location>
        <begin position="239"/>
        <end position="265"/>
    </location>
</feature>
<evidence type="ECO:0000313" key="2">
    <source>
        <dbReference type="EMBL" id="GIM03897.1"/>
    </source>
</evidence>
<comment type="caution">
    <text evidence="2">The sequence shown here is derived from an EMBL/GenBank/DDBJ whole genome shotgun (WGS) entry which is preliminary data.</text>
</comment>